<gene>
    <name evidence="1" type="ORF">ERS008460_04195</name>
</gene>
<organism evidence="1 2">
    <name type="scientific">Yersinia aleksiciae</name>
    <dbReference type="NCBI Taxonomy" id="263819"/>
    <lineage>
        <taxon>Bacteria</taxon>
        <taxon>Pseudomonadati</taxon>
        <taxon>Pseudomonadota</taxon>
        <taxon>Gammaproteobacteria</taxon>
        <taxon>Enterobacterales</taxon>
        <taxon>Yersiniaceae</taxon>
        <taxon>Yersinia</taxon>
    </lineage>
</organism>
<dbReference type="AlphaFoldDB" id="A0A0T9V1M9"/>
<evidence type="ECO:0000313" key="1">
    <source>
        <dbReference type="EMBL" id="CNL95696.1"/>
    </source>
</evidence>
<sequence>MQGDNTVFATINSAANGRGFIEGSRTAIECYCTLKRTGNQSITIFNQQLRRLSFIHQVEFTAVNGGVIGFGTRLNIKHAAVNDGGVSGT</sequence>
<reference evidence="2" key="1">
    <citation type="submission" date="2015-03" db="EMBL/GenBank/DDBJ databases">
        <authorList>
            <consortium name="Pathogen Informatics"/>
        </authorList>
    </citation>
    <scope>NUCLEOTIDE SEQUENCE [LARGE SCALE GENOMIC DNA]</scope>
    <source>
        <strain evidence="2">IP27925</strain>
    </source>
</reference>
<dbReference type="Proteomes" id="UP000040088">
    <property type="component" value="Unassembled WGS sequence"/>
</dbReference>
<dbReference type="EMBL" id="CQEM01000041">
    <property type="protein sequence ID" value="CNL95696.1"/>
    <property type="molecule type" value="Genomic_DNA"/>
</dbReference>
<protein>
    <submittedName>
        <fullName evidence="1">Uncharacterized protein</fullName>
    </submittedName>
</protein>
<accession>A0A0T9V1M9</accession>
<proteinExistence type="predicted"/>
<evidence type="ECO:0000313" key="2">
    <source>
        <dbReference type="Proteomes" id="UP000040088"/>
    </source>
</evidence>
<name>A0A0T9V1M9_YERAE</name>